<evidence type="ECO:0000313" key="4">
    <source>
        <dbReference type="EMBL" id="EQD68047.1"/>
    </source>
</evidence>
<dbReference type="PROSITE" id="PS00674">
    <property type="entry name" value="AAA"/>
    <property type="match status" value="1"/>
</dbReference>
<dbReference type="CDD" id="cd19481">
    <property type="entry name" value="RecA-like_protease"/>
    <property type="match status" value="1"/>
</dbReference>
<dbReference type="InterPro" id="IPR003959">
    <property type="entry name" value="ATPase_AAA_core"/>
</dbReference>
<dbReference type="AlphaFoldDB" id="T1BDX8"/>
<dbReference type="SUPFAM" id="SSF52540">
    <property type="entry name" value="P-loop containing nucleoside triphosphate hydrolases"/>
    <property type="match status" value="2"/>
</dbReference>
<dbReference type="GO" id="GO:0016887">
    <property type="term" value="F:ATP hydrolysis activity"/>
    <property type="evidence" value="ECO:0007669"/>
    <property type="project" value="InterPro"/>
</dbReference>
<dbReference type="EMBL" id="AUZY01003624">
    <property type="protein sequence ID" value="EQD68047.1"/>
    <property type="molecule type" value="Genomic_DNA"/>
</dbReference>
<feature type="transmembrane region" description="Helical" evidence="2">
    <location>
        <begin position="116"/>
        <end position="135"/>
    </location>
</feature>
<feature type="transmembrane region" description="Helical" evidence="2">
    <location>
        <begin position="89"/>
        <end position="109"/>
    </location>
</feature>
<dbReference type="InterPro" id="IPR027417">
    <property type="entry name" value="P-loop_NTPase"/>
</dbReference>
<keyword evidence="2" id="KW-0812">Transmembrane</keyword>
<dbReference type="GO" id="GO:0005524">
    <property type="term" value="F:ATP binding"/>
    <property type="evidence" value="ECO:0007669"/>
    <property type="project" value="InterPro"/>
</dbReference>
<reference evidence="4" key="2">
    <citation type="journal article" date="2014" name="ISME J.">
        <title>Microbial stratification in low pH oxic and suboxic macroscopic growths along an acid mine drainage.</title>
        <authorList>
            <person name="Mendez-Garcia C."/>
            <person name="Mesa V."/>
            <person name="Sprenger R.R."/>
            <person name="Richter M."/>
            <person name="Diez M.S."/>
            <person name="Solano J."/>
            <person name="Bargiela R."/>
            <person name="Golyshina O.V."/>
            <person name="Manteca A."/>
            <person name="Ramos J.L."/>
            <person name="Gallego J.R."/>
            <person name="Llorente I."/>
            <person name="Martins Dos Santos V.A."/>
            <person name="Jensen O.N."/>
            <person name="Pelaez A.I."/>
            <person name="Sanchez J."/>
            <person name="Ferrer M."/>
        </authorList>
    </citation>
    <scope>NUCLEOTIDE SEQUENCE</scope>
</reference>
<evidence type="ECO:0000259" key="3">
    <source>
        <dbReference type="SMART" id="SM00382"/>
    </source>
</evidence>
<reference evidence="4" key="1">
    <citation type="submission" date="2013-08" db="EMBL/GenBank/DDBJ databases">
        <authorList>
            <person name="Mendez C."/>
            <person name="Richter M."/>
            <person name="Ferrer M."/>
            <person name="Sanchez J."/>
        </authorList>
    </citation>
    <scope>NUCLEOTIDE SEQUENCE</scope>
</reference>
<keyword evidence="2" id="KW-0472">Membrane</keyword>
<dbReference type="PANTHER" id="PTHR23077:SF198">
    <property type="entry name" value="ATP-DEPENDENT ZINC METALLOPROTEASE FTSH"/>
    <property type="match status" value="1"/>
</dbReference>
<dbReference type="Pfam" id="PF00004">
    <property type="entry name" value="AAA"/>
    <property type="match status" value="2"/>
</dbReference>
<feature type="compositionally biased region" description="Low complexity" evidence="1">
    <location>
        <begin position="250"/>
        <end position="260"/>
    </location>
</feature>
<dbReference type="Gene3D" id="3.40.50.300">
    <property type="entry name" value="P-loop containing nucleotide triphosphate hydrolases"/>
    <property type="match status" value="2"/>
</dbReference>
<feature type="compositionally biased region" description="Basic residues" evidence="1">
    <location>
        <begin position="228"/>
        <end position="238"/>
    </location>
</feature>
<feature type="domain" description="AAA+ ATPase" evidence="3">
    <location>
        <begin position="326"/>
        <end position="463"/>
    </location>
</feature>
<name>T1BDX8_9ZZZZ</name>
<feature type="domain" description="AAA+ ATPase" evidence="3">
    <location>
        <begin position="623"/>
        <end position="751"/>
    </location>
</feature>
<evidence type="ECO:0000256" key="1">
    <source>
        <dbReference type="SAM" id="MobiDB-lite"/>
    </source>
</evidence>
<feature type="transmembrane region" description="Helical" evidence="2">
    <location>
        <begin position="60"/>
        <end position="83"/>
    </location>
</feature>
<keyword evidence="4" id="KW-0132">Cell division</keyword>
<evidence type="ECO:0000256" key="2">
    <source>
        <dbReference type="SAM" id="Phobius"/>
    </source>
</evidence>
<dbReference type="InterPro" id="IPR003593">
    <property type="entry name" value="AAA+_ATPase"/>
</dbReference>
<dbReference type="Gene3D" id="1.10.8.60">
    <property type="match status" value="2"/>
</dbReference>
<organism evidence="4">
    <name type="scientific">mine drainage metagenome</name>
    <dbReference type="NCBI Taxonomy" id="410659"/>
    <lineage>
        <taxon>unclassified sequences</taxon>
        <taxon>metagenomes</taxon>
        <taxon>ecological metagenomes</taxon>
    </lineage>
</organism>
<feature type="transmembrane region" description="Helical" evidence="2">
    <location>
        <begin position="25"/>
        <end position="48"/>
    </location>
</feature>
<accession>T1BDX8</accession>
<dbReference type="InterPro" id="IPR050168">
    <property type="entry name" value="AAA_ATPase_domain"/>
</dbReference>
<keyword evidence="4" id="KW-0131">Cell cycle</keyword>
<feature type="region of interest" description="Disordered" evidence="1">
    <location>
        <begin position="228"/>
        <end position="267"/>
    </location>
</feature>
<protein>
    <submittedName>
        <fullName evidence="4">Cell division protein</fullName>
    </submittedName>
</protein>
<sequence length="825" mass="88196">MNKDPAHIQNRAPYAHLAGPVIQNLALALLAPLLAALVPVALFGAFSGDWSLDPARLHSPAAMGVFYATELAIGIGIVFGILAEDGLGMLPPCLISAGICLAGVSAYGGPAWTLDSMCALALIAAIGLVRAVFAVLPRPPGAATSGGPATTVHPWLWALCAPLFVWSVLHGFPNAIGDLSILFLAALYLIARTVQPVNLVQPRELSLMPFFSPGETVARHNLLRGIRPRRQKRAKPVRAPRIDVAQPGTPAQGPAQNPNPADERHIQPFRPASDADLLAAQSLIAPRLSRSNFSRVVGMDALKKQLREAADDIRSGWDAAGGGMERKNGILLHGEPGNGKSFIAEALAGELGLVFFKLTLGDVSSRWINQTTEQLLAVFRQARETPNSMLFIDEIDALLPDRNTSNVSYLENRNLVNSFLHQAEEIRYTQTILVGATNYIDHLDPAAIREGRFDYKIMILPPDLAARRALIGRTTAYAGRPVTLPRDDLDLLLDATEGLSATRLLALAREVGDEIRKGRIVGAPAAPSGGVGATGALIRFPCPAELPTPSSSDGATPPKTVATVYRDFSNALNQIRGQMGLVLPENTPALSGVMLADDLRASLESVVWRMTHARETFSRGGTLPTGMVFYGPPGTGKTLAARAIAKECEWNFLPVSGSEIVRGQGGVAGFISRVRAARPVIAFIDEADDILARRDAYGNPALNELLQALDGSSGHIKNALFIAATNRIDAIDPAALRGGRFAEKFLFDLPDARLMEQFVRHWMGRSRARFEAEIPPIIAVLGGLSYATAEAVLQAAVNRAAVRSASTSEGSPVSLEDLKRSRLEV</sequence>
<dbReference type="SMART" id="SM00382">
    <property type="entry name" value="AAA"/>
    <property type="match status" value="2"/>
</dbReference>
<keyword evidence="2" id="KW-1133">Transmembrane helix</keyword>
<feature type="transmembrane region" description="Helical" evidence="2">
    <location>
        <begin position="155"/>
        <end position="172"/>
    </location>
</feature>
<comment type="caution">
    <text evidence="4">The sequence shown here is derived from an EMBL/GenBank/DDBJ whole genome shotgun (WGS) entry which is preliminary data.</text>
</comment>
<proteinExistence type="predicted"/>
<dbReference type="GO" id="GO:0051301">
    <property type="term" value="P:cell division"/>
    <property type="evidence" value="ECO:0007669"/>
    <property type="project" value="UniProtKB-KW"/>
</dbReference>
<gene>
    <name evidence="4" type="ORF">B1B_05716</name>
</gene>
<dbReference type="PANTHER" id="PTHR23077">
    <property type="entry name" value="AAA-FAMILY ATPASE"/>
    <property type="match status" value="1"/>
</dbReference>
<dbReference type="InterPro" id="IPR003960">
    <property type="entry name" value="ATPase_AAA_CS"/>
</dbReference>